<dbReference type="GO" id="GO:0005737">
    <property type="term" value="C:cytoplasm"/>
    <property type="evidence" value="ECO:0007669"/>
    <property type="project" value="UniProtKB-SubCell"/>
</dbReference>
<dbReference type="STRING" id="7739.C3ZK21"/>
<evidence type="ECO:0000313" key="4">
    <source>
        <dbReference type="EMBL" id="EEN47119.1"/>
    </source>
</evidence>
<dbReference type="eggNOG" id="ENOG502QPUP">
    <property type="taxonomic scope" value="Eukaryota"/>
</dbReference>
<dbReference type="EMBL" id="GG666635">
    <property type="protein sequence ID" value="EEN47119.1"/>
    <property type="molecule type" value="Genomic_DNA"/>
</dbReference>
<gene>
    <name evidence="4" type="ORF">BRAFLDRAFT_288673</name>
</gene>
<protein>
    <recommendedName>
        <fullName evidence="3">Abnormal spindle-like microcephaly-associated protein ASH domain-containing protein</fullName>
    </recommendedName>
</protein>
<name>C3ZK21_BRAFL</name>
<dbReference type="Pfam" id="PF15780">
    <property type="entry name" value="ASH"/>
    <property type="match status" value="1"/>
</dbReference>
<dbReference type="AlphaFoldDB" id="C3ZK21"/>
<dbReference type="Gene3D" id="2.60.40.10">
    <property type="entry name" value="Immunoglobulins"/>
    <property type="match status" value="2"/>
</dbReference>
<dbReference type="InParanoid" id="C3ZK21"/>
<evidence type="ECO:0000259" key="3">
    <source>
        <dbReference type="Pfam" id="PF15780"/>
    </source>
</evidence>
<dbReference type="InterPro" id="IPR013783">
    <property type="entry name" value="Ig-like_fold"/>
</dbReference>
<evidence type="ECO:0000256" key="1">
    <source>
        <dbReference type="ARBA" id="ARBA00004496"/>
    </source>
</evidence>
<accession>C3ZK21</accession>
<keyword evidence="2" id="KW-0963">Cytoplasm</keyword>
<reference evidence="4" key="1">
    <citation type="journal article" date="2008" name="Nature">
        <title>The amphioxus genome and the evolution of the chordate karyotype.</title>
        <authorList>
            <consortium name="US DOE Joint Genome Institute (JGI-PGF)"/>
            <person name="Putnam N.H."/>
            <person name="Butts T."/>
            <person name="Ferrier D.E.K."/>
            <person name="Furlong R.F."/>
            <person name="Hellsten U."/>
            <person name="Kawashima T."/>
            <person name="Robinson-Rechavi M."/>
            <person name="Shoguchi E."/>
            <person name="Terry A."/>
            <person name="Yu J.-K."/>
            <person name="Benito-Gutierrez E.L."/>
            <person name="Dubchak I."/>
            <person name="Garcia-Fernandez J."/>
            <person name="Gibson-Brown J.J."/>
            <person name="Grigoriev I.V."/>
            <person name="Horton A.C."/>
            <person name="de Jong P.J."/>
            <person name="Jurka J."/>
            <person name="Kapitonov V.V."/>
            <person name="Kohara Y."/>
            <person name="Kuroki Y."/>
            <person name="Lindquist E."/>
            <person name="Lucas S."/>
            <person name="Osoegawa K."/>
            <person name="Pennacchio L.A."/>
            <person name="Salamov A.A."/>
            <person name="Satou Y."/>
            <person name="Sauka-Spengler T."/>
            <person name="Schmutz J."/>
            <person name="Shin-I T."/>
            <person name="Toyoda A."/>
            <person name="Bronner-Fraser M."/>
            <person name="Fujiyama A."/>
            <person name="Holland L.Z."/>
            <person name="Holland P.W.H."/>
            <person name="Satoh N."/>
            <person name="Rokhsar D.S."/>
        </authorList>
    </citation>
    <scope>NUCLEOTIDE SEQUENCE [LARGE SCALE GENOMIC DNA]</scope>
    <source>
        <strain evidence="4">S238N-H82</strain>
        <tissue evidence="4">Testes</tissue>
    </source>
</reference>
<dbReference type="PANTHER" id="PTHR22538">
    <property type="entry name" value="CILIA- AND FLAGELLA-ASSOCIATED PROTEIN 74"/>
    <property type="match status" value="1"/>
</dbReference>
<evidence type="ECO:0000256" key="2">
    <source>
        <dbReference type="ARBA" id="ARBA00022490"/>
    </source>
</evidence>
<dbReference type="InterPro" id="IPR031549">
    <property type="entry name" value="ASH"/>
</dbReference>
<dbReference type="PANTHER" id="PTHR22538:SF0">
    <property type="entry name" value="CILIA- AND FLAGELLA-ASSOCIATED PROTEIN 74"/>
    <property type="match status" value="1"/>
</dbReference>
<comment type="subcellular location">
    <subcellularLocation>
        <location evidence="1">Cytoplasm</location>
    </subcellularLocation>
</comment>
<sequence>MRNYRGRFNSYTVPCFVASGECGDPGKLPYNKYNTLYLEIHCPSVRPSLIVISNHGRTTTDFGEVSIGQSVVKSITIQNISDKTQDVSFSSSILDTAGPFLLLNSLRALQPEATHTLIVSFTPHEGRNFYETLEVHTPTSTLGITLQGRGMTPLVSLSVEGVLDMGHALAGEAVTETFKITNTSTLAVDYTVQLDSQSYQKPAAAQGLPEFLQRGEGGRRNLVGTSNNSGLSVFSCTPSVGNIPAGGNQEVTVTFNPDHHSLHYSDGARIVLFGQDEAAVLQLKGRGWDHTMYVEGGDPLDVSVESLEAQQAVEEEDESPEKLLPMLLTFRYVQTDDKPTPASRELVIGCIRSLSGAAKKSGEYSVDNLQLAAPKGFNVDQPKATMEAGSSKKVVFTWTPPAGHDPSEPVEAAVQLVLKGDATERYKVLLRGLVVSG</sequence>
<proteinExistence type="predicted"/>
<organism>
    <name type="scientific">Branchiostoma floridae</name>
    <name type="common">Florida lancelet</name>
    <name type="synonym">Amphioxus</name>
    <dbReference type="NCBI Taxonomy" id="7739"/>
    <lineage>
        <taxon>Eukaryota</taxon>
        <taxon>Metazoa</taxon>
        <taxon>Chordata</taxon>
        <taxon>Cephalochordata</taxon>
        <taxon>Leptocardii</taxon>
        <taxon>Amphioxiformes</taxon>
        <taxon>Branchiostomatidae</taxon>
        <taxon>Branchiostoma</taxon>
    </lineage>
</organism>
<feature type="domain" description="Abnormal spindle-like microcephaly-associated protein ASH" evidence="3">
    <location>
        <begin position="58"/>
        <end position="135"/>
    </location>
</feature>
<dbReference type="NCBIfam" id="NF012200">
    <property type="entry name" value="choice_anch_D"/>
    <property type="match status" value="1"/>
</dbReference>